<feature type="transmembrane region" description="Helical" evidence="7">
    <location>
        <begin position="239"/>
        <end position="261"/>
    </location>
</feature>
<dbReference type="KEGG" id="smic:SmB9_16390"/>
<feature type="transmembrane region" description="Helical" evidence="7">
    <location>
        <begin position="90"/>
        <end position="119"/>
    </location>
</feature>
<name>A0AAD1D523_SPHMI</name>
<evidence type="ECO:0000259" key="8">
    <source>
        <dbReference type="PROSITE" id="PS50928"/>
    </source>
</evidence>
<keyword evidence="6 7" id="KW-0472">Membrane</keyword>
<evidence type="ECO:0000313" key="10">
    <source>
        <dbReference type="EMBL" id="RKS91060.1"/>
    </source>
</evidence>
<feature type="transmembrane region" description="Helical" evidence="7">
    <location>
        <begin position="9"/>
        <end position="30"/>
    </location>
</feature>
<comment type="subcellular location">
    <subcellularLocation>
        <location evidence="1 7">Cell membrane</location>
        <topology evidence="1 7">Multi-pass membrane protein</topology>
    </subcellularLocation>
</comment>
<evidence type="ECO:0000313" key="9">
    <source>
        <dbReference type="EMBL" id="BBE33981.1"/>
    </source>
</evidence>
<evidence type="ECO:0000256" key="3">
    <source>
        <dbReference type="ARBA" id="ARBA00022475"/>
    </source>
</evidence>
<dbReference type="InterPro" id="IPR000515">
    <property type="entry name" value="MetI-like"/>
</dbReference>
<dbReference type="Pfam" id="PF19300">
    <property type="entry name" value="BPD_transp_1_N"/>
    <property type="match status" value="1"/>
</dbReference>
<feature type="transmembrane region" description="Helical" evidence="7">
    <location>
        <begin position="177"/>
        <end position="200"/>
    </location>
</feature>
<dbReference type="PANTHER" id="PTHR43163">
    <property type="entry name" value="DIPEPTIDE TRANSPORT SYSTEM PERMEASE PROTEIN DPPB-RELATED"/>
    <property type="match status" value="1"/>
</dbReference>
<dbReference type="Pfam" id="PF00528">
    <property type="entry name" value="BPD_transp_1"/>
    <property type="match status" value="1"/>
</dbReference>
<evidence type="ECO:0000313" key="11">
    <source>
        <dbReference type="Proteomes" id="UP000275727"/>
    </source>
</evidence>
<keyword evidence="12" id="KW-1185">Reference proteome</keyword>
<dbReference type="InterPro" id="IPR035906">
    <property type="entry name" value="MetI-like_sf"/>
</dbReference>
<dbReference type="EMBL" id="RBWX01000007">
    <property type="protein sequence ID" value="RKS91060.1"/>
    <property type="molecule type" value="Genomic_DNA"/>
</dbReference>
<dbReference type="CDD" id="cd06261">
    <property type="entry name" value="TM_PBP2"/>
    <property type="match status" value="1"/>
</dbReference>
<evidence type="ECO:0000256" key="6">
    <source>
        <dbReference type="ARBA" id="ARBA00023136"/>
    </source>
</evidence>
<dbReference type="PANTHER" id="PTHR43163:SF6">
    <property type="entry name" value="DIPEPTIDE TRANSPORT SYSTEM PERMEASE PROTEIN DPPB-RELATED"/>
    <property type="match status" value="1"/>
</dbReference>
<keyword evidence="4 7" id="KW-0812">Transmembrane</keyword>
<organism evidence="9 11">
    <name type="scientific">Sphingosinicella microcystinivorans</name>
    <dbReference type="NCBI Taxonomy" id="335406"/>
    <lineage>
        <taxon>Bacteria</taxon>
        <taxon>Pseudomonadati</taxon>
        <taxon>Pseudomonadota</taxon>
        <taxon>Alphaproteobacteria</taxon>
        <taxon>Sphingomonadales</taxon>
        <taxon>Sphingosinicellaceae</taxon>
        <taxon>Sphingosinicella</taxon>
    </lineage>
</organism>
<evidence type="ECO:0000256" key="5">
    <source>
        <dbReference type="ARBA" id="ARBA00022989"/>
    </source>
</evidence>
<proteinExistence type="inferred from homology"/>
<keyword evidence="3" id="KW-1003">Cell membrane</keyword>
<dbReference type="InterPro" id="IPR045621">
    <property type="entry name" value="BPD_transp_1_N"/>
</dbReference>
<keyword evidence="2 7" id="KW-0813">Transport</keyword>
<dbReference type="RefSeq" id="WP_121047552.1">
    <property type="nucleotide sequence ID" value="NZ_AP018711.1"/>
</dbReference>
<reference evidence="10 12" key="2">
    <citation type="submission" date="2018-10" db="EMBL/GenBank/DDBJ databases">
        <title>Genomic Encyclopedia of Type Strains, Phase IV (KMG-IV): sequencing the most valuable type-strain genomes for metagenomic binning, comparative biology and taxonomic classification.</title>
        <authorList>
            <person name="Goeker M."/>
        </authorList>
    </citation>
    <scope>NUCLEOTIDE SEQUENCE [LARGE SCALE GENOMIC DNA]</scope>
    <source>
        <strain evidence="10 12">DSM 19791</strain>
    </source>
</reference>
<evidence type="ECO:0000256" key="7">
    <source>
        <dbReference type="RuleBase" id="RU363032"/>
    </source>
</evidence>
<dbReference type="Proteomes" id="UP000275727">
    <property type="component" value="Chromosome"/>
</dbReference>
<keyword evidence="5 7" id="KW-1133">Transmembrane helix</keyword>
<dbReference type="AlphaFoldDB" id="A0AAD1D523"/>
<dbReference type="Gene3D" id="1.10.3720.10">
    <property type="entry name" value="MetI-like"/>
    <property type="match status" value="1"/>
</dbReference>
<feature type="domain" description="ABC transmembrane type-1" evidence="8">
    <location>
        <begin position="95"/>
        <end position="300"/>
    </location>
</feature>
<protein>
    <submittedName>
        <fullName evidence="9">Peptide ABC transporter</fullName>
    </submittedName>
    <submittedName>
        <fullName evidence="10">Peptide/nickel transport system permease protein</fullName>
    </submittedName>
</protein>
<evidence type="ECO:0000256" key="4">
    <source>
        <dbReference type="ARBA" id="ARBA00022692"/>
    </source>
</evidence>
<dbReference type="PROSITE" id="PS50928">
    <property type="entry name" value="ABC_TM1"/>
    <property type="match status" value="1"/>
</dbReference>
<feature type="transmembrane region" description="Helical" evidence="7">
    <location>
        <begin position="131"/>
        <end position="157"/>
    </location>
</feature>
<dbReference type="Proteomes" id="UP000276029">
    <property type="component" value="Unassembled WGS sequence"/>
</dbReference>
<dbReference type="SUPFAM" id="SSF161098">
    <property type="entry name" value="MetI-like"/>
    <property type="match status" value="1"/>
</dbReference>
<sequence>MIRYAITRLALALPTIVIALFLIFALIRLIPGDPAQLILGETDDPAALARIRAELALDQPLAVQFYHWVTALGQGDFGKSISMESPVLDLLVPAMGVTASLVIPAVVLAAIMAVPLGMFAAWRQNTRTDTVVVALATVSLSIPSFWLGLMMLLLFGVQLDIFPVVGYISLTEDFTQGLHYLVLPVLTLALIEAGVLVRLARASTIEVLQLEYVAHARAKGLSESAVACRHVLPNVIGPTWIMIGLVLGGLLGGAVVIETVFSLPGLGRLMVEAVFARDYPVVQGCMVIVMLCYVGVNLMIELTAPVLCPALRYD</sequence>
<feature type="transmembrane region" description="Helical" evidence="7">
    <location>
        <begin position="281"/>
        <end position="300"/>
    </location>
</feature>
<evidence type="ECO:0000256" key="2">
    <source>
        <dbReference type="ARBA" id="ARBA00022448"/>
    </source>
</evidence>
<evidence type="ECO:0000256" key="1">
    <source>
        <dbReference type="ARBA" id="ARBA00004651"/>
    </source>
</evidence>
<comment type="similarity">
    <text evidence="7">Belongs to the binding-protein-dependent transport system permease family.</text>
</comment>
<dbReference type="EMBL" id="AP018711">
    <property type="protein sequence ID" value="BBE33981.1"/>
    <property type="molecule type" value="Genomic_DNA"/>
</dbReference>
<reference evidence="9 11" key="1">
    <citation type="submission" date="2018-06" db="EMBL/GenBank/DDBJ databases">
        <title>Complete Genome Sequence of the Microcystin-Degrading Bacterium Sphingosinicella microcystinivorans Strain B-9.</title>
        <authorList>
            <person name="Jin H."/>
            <person name="Nishizawa T."/>
            <person name="Guo Y."/>
            <person name="Nishizawa A."/>
            <person name="Park H."/>
            <person name="Kato H."/>
            <person name="Tsuji K."/>
            <person name="Harada K."/>
        </authorList>
    </citation>
    <scope>NUCLEOTIDE SEQUENCE [LARGE SCALE GENOMIC DNA]</scope>
    <source>
        <strain evidence="9 11">B9</strain>
    </source>
</reference>
<accession>A0AAD1D523</accession>
<dbReference type="GO" id="GO:0055085">
    <property type="term" value="P:transmembrane transport"/>
    <property type="evidence" value="ECO:0007669"/>
    <property type="project" value="InterPro"/>
</dbReference>
<evidence type="ECO:0000313" key="12">
    <source>
        <dbReference type="Proteomes" id="UP000276029"/>
    </source>
</evidence>
<dbReference type="GO" id="GO:0005886">
    <property type="term" value="C:plasma membrane"/>
    <property type="evidence" value="ECO:0007669"/>
    <property type="project" value="UniProtKB-SubCell"/>
</dbReference>
<gene>
    <name evidence="10" type="ORF">DFR51_0608</name>
    <name evidence="9" type="ORF">SmB9_16390</name>
</gene>